<gene>
    <name evidence="2" type="ORF">FNIIJ_214</name>
</gene>
<dbReference type="InterPro" id="IPR021776">
    <property type="entry name" value="ActD"/>
</dbReference>
<accession>A0A068DP01</accession>
<evidence type="ECO:0000313" key="2">
    <source>
        <dbReference type="EMBL" id="AID37480.1"/>
    </source>
</evidence>
<dbReference type="HOGENOM" id="CLU_094965_0_0_10"/>
<keyword evidence="1" id="KW-1133">Transmembrane helix</keyword>
<evidence type="ECO:0008006" key="4">
    <source>
        <dbReference type="Google" id="ProtNLM"/>
    </source>
</evidence>
<dbReference type="KEGG" id="elv:FNIIJ_214"/>
<keyword evidence="1" id="KW-0812">Transmembrane</keyword>
<sequence length="177" mass="20196">MRSESTKIIYGIYDDDDLLIKSINILNKKGISIHEVYTPFPVHGVDKAIGLKKTRISYLAFFYGCFGTAFACLLSWYTMIHDWPQDIGGKPNYSLYVNLPSFVPILFEITIFCAAHFMCLTYLIRCGLFPCAEPKNPDPRTTDDKFLIEIHTKTDVNELVKQFQENGAIEISVKDKP</sequence>
<dbReference type="RefSeq" id="WP_038436209.1">
    <property type="nucleotide sequence ID" value="NZ_CP006873.1"/>
</dbReference>
<dbReference type="PANTHER" id="PTHR40394:SF2">
    <property type="entry name" value="QUINOL:CYTOCHROME C OXIDOREDUCTASE MEMBRANE PROTEIN"/>
    <property type="match status" value="1"/>
</dbReference>
<organism evidence="2 3">
    <name type="scientific">Candidatus Walczuchella monophlebidarum</name>
    <dbReference type="NCBI Taxonomy" id="1415657"/>
    <lineage>
        <taxon>Bacteria</taxon>
        <taxon>Pseudomonadati</taxon>
        <taxon>Bacteroidota</taxon>
        <taxon>Flavobacteriia</taxon>
        <taxon>Flavobacteriales</taxon>
        <taxon>Candidatus Walczuchella</taxon>
    </lineage>
</organism>
<protein>
    <recommendedName>
        <fullName evidence="4">Quinol:cytochrome c oxidoreductase membrane protein</fullName>
    </recommendedName>
</protein>
<dbReference type="AlphaFoldDB" id="A0A068DP01"/>
<proteinExistence type="predicted"/>
<dbReference type="PANTHER" id="PTHR40394">
    <property type="entry name" value="LIPOPROTEIN-RELATED"/>
    <property type="match status" value="1"/>
</dbReference>
<keyword evidence="3" id="KW-1185">Reference proteome</keyword>
<evidence type="ECO:0000256" key="1">
    <source>
        <dbReference type="SAM" id="Phobius"/>
    </source>
</evidence>
<dbReference type="STRING" id="1415657.FNIIJ_214"/>
<dbReference type="EMBL" id="CP006873">
    <property type="protein sequence ID" value="AID37480.1"/>
    <property type="molecule type" value="Genomic_DNA"/>
</dbReference>
<dbReference type="Proteomes" id="UP000027148">
    <property type="component" value="Chromosome"/>
</dbReference>
<reference evidence="2 3" key="1">
    <citation type="journal article" date="2014" name="Genome Biol. Evol.">
        <title>Genome sequence of "Candidatus Walczuchella monophlebidarum" the flavobacterial endosymbiont of Llaveia axin axin (Hemiptera: Coccoidea: Monophlebidae).</title>
        <authorList>
            <person name="Rosas-Perez T."/>
            <person name="Rosenblueth M."/>
            <person name="Rincon-Rosales R."/>
            <person name="Mora J."/>
            <person name="Martinez-Romero E."/>
        </authorList>
    </citation>
    <scope>NUCLEOTIDE SEQUENCE [LARGE SCALE GENOMIC DNA]</scope>
    <source>
        <strain evidence="2">FNIIJ</strain>
    </source>
</reference>
<keyword evidence="1" id="KW-0472">Membrane</keyword>
<dbReference type="OrthoDB" id="9792475at2"/>
<feature type="transmembrane region" description="Helical" evidence="1">
    <location>
        <begin position="56"/>
        <end position="79"/>
    </location>
</feature>
<evidence type="ECO:0000313" key="3">
    <source>
        <dbReference type="Proteomes" id="UP000027148"/>
    </source>
</evidence>
<feature type="transmembrane region" description="Helical" evidence="1">
    <location>
        <begin position="99"/>
        <end position="124"/>
    </location>
</feature>
<dbReference type="Pfam" id="PF11821">
    <property type="entry name" value="ActD"/>
    <property type="match status" value="1"/>
</dbReference>
<name>A0A068DP01_9FLAO</name>